<dbReference type="Proteomes" id="UP000332594">
    <property type="component" value="Unassembled WGS sequence"/>
</dbReference>
<evidence type="ECO:0000313" key="7">
    <source>
        <dbReference type="Proteomes" id="UP000332594"/>
    </source>
</evidence>
<accession>A0A485BIL8</accession>
<feature type="domain" description="Solute-binding protein family 3/N-terminal" evidence="5">
    <location>
        <begin position="53"/>
        <end position="286"/>
    </location>
</feature>
<dbReference type="SMART" id="SM00062">
    <property type="entry name" value="PBPb"/>
    <property type="match status" value="1"/>
</dbReference>
<gene>
    <name evidence="6" type="primary">fliY_5</name>
    <name evidence="6" type="ORF">NCTC13038_02482</name>
</gene>
<sequence length="318" mass="33091">MRKGLLALLMGIIPAGAQAEINLRANERPLPVTADSRAIAQIPANYRFVEPGTLTVAISALNSPPLALLASDNRTRIGSDPDIARLLAGSLGLRLRLVPTAWEDWPLGITSGRYDVALVNIAVTEQRKQKFDFATYRVDSLAFSVKSTSPIDRVSGAADLAGRKVIVGSGTNQERILLGWNAVNEAAGRQPALPVYLTDDASGNLYIQSGRADVFFGPQSVAAYKAALTGTTKVVGLGAEKGLRCHHHQKGQRPGVRAAGGARRGDSPRRVPAGAGALGGTGGGGNAVGGQSAGDYLLKNRCFAGVCCETAGANSRQG</sequence>
<evidence type="ECO:0000259" key="5">
    <source>
        <dbReference type="SMART" id="SM00062"/>
    </source>
</evidence>
<evidence type="ECO:0000256" key="2">
    <source>
        <dbReference type="ARBA" id="ARBA00022729"/>
    </source>
</evidence>
<evidence type="ECO:0000313" key="6">
    <source>
        <dbReference type="EMBL" id="VFS72043.1"/>
    </source>
</evidence>
<dbReference type="AlphaFoldDB" id="A0A485BIL8"/>
<name>A0A485BIL8_RAOTE</name>
<dbReference type="PANTHER" id="PTHR35936:SF19">
    <property type="entry name" value="AMINO-ACID-BINDING PROTEIN YXEM-RELATED"/>
    <property type="match status" value="1"/>
</dbReference>
<comment type="similarity">
    <text evidence="1">Belongs to the bacterial solute-binding protein 3 family.</text>
</comment>
<dbReference type="Pfam" id="PF00497">
    <property type="entry name" value="SBP_bac_3"/>
    <property type="match status" value="1"/>
</dbReference>
<reference evidence="6 7" key="1">
    <citation type="submission" date="2019-03" db="EMBL/GenBank/DDBJ databases">
        <authorList>
            <consortium name="Pathogen Informatics"/>
        </authorList>
    </citation>
    <scope>NUCLEOTIDE SEQUENCE [LARGE SCALE GENOMIC DNA]</scope>
    <source>
        <strain evidence="6 7">NCTC13038</strain>
    </source>
</reference>
<dbReference type="InterPro" id="IPR001638">
    <property type="entry name" value="Solute-binding_3/MltF_N"/>
</dbReference>
<dbReference type="PANTHER" id="PTHR35936">
    <property type="entry name" value="MEMBRANE-BOUND LYTIC MUREIN TRANSGLYCOSYLASE F"/>
    <property type="match status" value="1"/>
</dbReference>
<organism evidence="6 7">
    <name type="scientific">Raoultella terrigena</name>
    <name type="common">Klebsiella terrigena</name>
    <dbReference type="NCBI Taxonomy" id="577"/>
    <lineage>
        <taxon>Bacteria</taxon>
        <taxon>Pseudomonadati</taxon>
        <taxon>Pseudomonadota</taxon>
        <taxon>Gammaproteobacteria</taxon>
        <taxon>Enterobacterales</taxon>
        <taxon>Enterobacteriaceae</taxon>
        <taxon>Klebsiella/Raoultella group</taxon>
        <taxon>Raoultella</taxon>
    </lineage>
</organism>
<dbReference type="EMBL" id="CAADJG010000002">
    <property type="protein sequence ID" value="VFS72043.1"/>
    <property type="molecule type" value="Genomic_DNA"/>
</dbReference>
<feature type="chain" id="PRO_5019770876" evidence="4">
    <location>
        <begin position="20"/>
        <end position="318"/>
    </location>
</feature>
<proteinExistence type="inferred from homology"/>
<dbReference type="SUPFAM" id="SSF53850">
    <property type="entry name" value="Periplasmic binding protein-like II"/>
    <property type="match status" value="1"/>
</dbReference>
<evidence type="ECO:0000256" key="3">
    <source>
        <dbReference type="SAM" id="MobiDB-lite"/>
    </source>
</evidence>
<dbReference type="Gene3D" id="3.40.190.10">
    <property type="entry name" value="Periplasmic binding protein-like II"/>
    <property type="match status" value="2"/>
</dbReference>
<protein>
    <submittedName>
        <fullName evidence="6">Sulfate starvation-induced protein 7</fullName>
    </submittedName>
</protein>
<evidence type="ECO:0000256" key="4">
    <source>
        <dbReference type="SAM" id="SignalP"/>
    </source>
</evidence>
<feature type="region of interest" description="Disordered" evidence="3">
    <location>
        <begin position="245"/>
        <end position="284"/>
    </location>
</feature>
<feature type="signal peptide" evidence="4">
    <location>
        <begin position="1"/>
        <end position="19"/>
    </location>
</feature>
<keyword evidence="2 4" id="KW-0732">Signal</keyword>
<evidence type="ECO:0000256" key="1">
    <source>
        <dbReference type="ARBA" id="ARBA00010333"/>
    </source>
</evidence>